<proteinExistence type="predicted"/>
<dbReference type="AlphaFoldDB" id="A0A6J1I002"/>
<reference evidence="3" key="1">
    <citation type="submission" date="2025-08" db="UniProtKB">
        <authorList>
            <consortium name="RefSeq"/>
        </authorList>
    </citation>
    <scope>IDENTIFICATION</scope>
    <source>
        <tissue evidence="3">Young leaves</tissue>
    </source>
</reference>
<dbReference type="RefSeq" id="XP_022970747.1">
    <property type="nucleotide sequence ID" value="XM_023114979.1"/>
</dbReference>
<organism evidence="2 3">
    <name type="scientific">Cucurbita maxima</name>
    <name type="common">Pumpkin</name>
    <name type="synonym">Winter squash</name>
    <dbReference type="NCBI Taxonomy" id="3661"/>
    <lineage>
        <taxon>Eukaryota</taxon>
        <taxon>Viridiplantae</taxon>
        <taxon>Streptophyta</taxon>
        <taxon>Embryophyta</taxon>
        <taxon>Tracheophyta</taxon>
        <taxon>Spermatophyta</taxon>
        <taxon>Magnoliopsida</taxon>
        <taxon>eudicotyledons</taxon>
        <taxon>Gunneridae</taxon>
        <taxon>Pentapetalae</taxon>
        <taxon>rosids</taxon>
        <taxon>fabids</taxon>
        <taxon>Cucurbitales</taxon>
        <taxon>Cucurbitaceae</taxon>
        <taxon>Cucurbiteae</taxon>
        <taxon>Cucurbita</taxon>
    </lineage>
</organism>
<gene>
    <name evidence="3" type="primary">LOC111469645</name>
</gene>
<dbReference type="InterPro" id="IPR006816">
    <property type="entry name" value="ELMO_dom"/>
</dbReference>
<evidence type="ECO:0000313" key="2">
    <source>
        <dbReference type="Proteomes" id="UP000504608"/>
    </source>
</evidence>
<dbReference type="KEGG" id="cmax:111469645"/>
<dbReference type="GeneID" id="111469645"/>
<name>A0A6J1I002_CUCMA</name>
<dbReference type="Pfam" id="PF04727">
    <property type="entry name" value="ELMO_CED12"/>
    <property type="match status" value="1"/>
</dbReference>
<evidence type="ECO:0000313" key="3">
    <source>
        <dbReference type="RefSeq" id="XP_022970747.1"/>
    </source>
</evidence>
<dbReference type="PROSITE" id="PS51335">
    <property type="entry name" value="ELMO"/>
    <property type="match status" value="1"/>
</dbReference>
<evidence type="ECO:0000259" key="1">
    <source>
        <dbReference type="PROSITE" id="PS51335"/>
    </source>
</evidence>
<dbReference type="PANTHER" id="PTHR12771:SF3">
    <property type="entry name" value="ELMO_CED-12 FAMILY PROTEIN"/>
    <property type="match status" value="1"/>
</dbReference>
<dbReference type="InterPro" id="IPR050868">
    <property type="entry name" value="ELMO_domain-containing"/>
</dbReference>
<dbReference type="Proteomes" id="UP000504608">
    <property type="component" value="Unplaced"/>
</dbReference>
<sequence>MGFAFVLHFGRKIGFLMRFRRRRQCFPSCSSLHEADEDEIYWRQRRGDEELEWSHRSTPVILQLAQCITNAMVGPRTWIGGLFNRSGNRKSDLQYPLSPLQEERFQRLQDRIPIPFDEKQLEHQEALKALWDAAFPNIGLKGMVSEQWKEMGWQGPNPSTDFRGCGFISLENLLFFSRTFPASFRRLLLKEGGNRATWEYPFAVAGINISFMLIQMLDLNSERPRCLPGLNFVRLLGENEEAFDILYCVAFKMMDAQWVAMHASYMEFNEVLQETRAQLERELSLDDVHRIEDLPAYNLLYLSNLSFTSQLNTSLSAFF</sequence>
<dbReference type="PANTHER" id="PTHR12771">
    <property type="entry name" value="ENGULFMENT AND CELL MOTILITY"/>
    <property type="match status" value="1"/>
</dbReference>
<keyword evidence="2" id="KW-1185">Reference proteome</keyword>
<dbReference type="OrthoDB" id="67155at2759"/>
<feature type="domain" description="ELMO" evidence="1">
    <location>
        <begin position="122"/>
        <end position="283"/>
    </location>
</feature>
<protein>
    <submittedName>
        <fullName evidence="3">ELMO domain-containing protein A</fullName>
    </submittedName>
</protein>
<accession>A0A6J1I002</accession>